<organism evidence="6 7">
    <name type="scientific">Lederbergia citrea</name>
    <dbReference type="NCBI Taxonomy" id="2833581"/>
    <lineage>
        <taxon>Bacteria</taxon>
        <taxon>Bacillati</taxon>
        <taxon>Bacillota</taxon>
        <taxon>Bacilli</taxon>
        <taxon>Bacillales</taxon>
        <taxon>Bacillaceae</taxon>
        <taxon>Lederbergia</taxon>
    </lineage>
</organism>
<comment type="similarity">
    <text evidence="1">Belongs to the peptidase M20 family.</text>
</comment>
<comment type="caution">
    <text evidence="6">The sequence shown here is derived from an EMBL/GenBank/DDBJ whole genome shotgun (WGS) entry which is preliminary data.</text>
</comment>
<dbReference type="PANTHER" id="PTHR32494:SF5">
    <property type="entry name" value="ALLANTOATE AMIDOHYDROLASE"/>
    <property type="match status" value="1"/>
</dbReference>
<reference evidence="6 7" key="1">
    <citation type="submission" date="2021-05" db="EMBL/GenBank/DDBJ databases">
        <title>Novel Bacillus species.</title>
        <authorList>
            <person name="Liu G."/>
        </authorList>
    </citation>
    <scope>NUCLEOTIDE SEQUENCE [LARGE SCALE GENOMIC DNA]</scope>
    <source>
        <strain evidence="6 7">FJAT-49682</strain>
    </source>
</reference>
<dbReference type="Gene3D" id="3.30.70.360">
    <property type="match status" value="1"/>
</dbReference>
<feature type="binding site" evidence="3">
    <location>
        <position position="89"/>
    </location>
    <ligand>
        <name>Zn(2+)</name>
        <dbReference type="ChEBI" id="CHEBI:29105"/>
        <label>1</label>
    </ligand>
</feature>
<dbReference type="Pfam" id="PF07687">
    <property type="entry name" value="M20_dimer"/>
    <property type="match status" value="1"/>
</dbReference>
<dbReference type="NCBIfam" id="NF006771">
    <property type="entry name" value="PRK09290.1-5"/>
    <property type="match status" value="1"/>
</dbReference>
<dbReference type="Pfam" id="PF01546">
    <property type="entry name" value="Peptidase_M20"/>
    <property type="match status" value="1"/>
</dbReference>
<dbReference type="Gene3D" id="3.40.630.10">
    <property type="entry name" value="Zn peptidases"/>
    <property type="match status" value="1"/>
</dbReference>
<sequence length="420" mass="46127">MLSMTNSFNLHPNRDRVQQYIETLASMVDETKPGWTRRPFTPWYIQGRAWLQQQMEECGLDVKTDAGANLIGMIEGTEAHLKPIMIGSHTDTVVGGGRFDGIIGVIAGLEIARRLKETGTTLRHPLEIVDFTAEEPSEFGISTIGSRAMVGHLSPEMMQRTDQAGLKLEDGIRMMGGDPEKIAELSRKQGDASLYLELHIEQGPVLEQSNQQLGVVTGIVGIHRYRVIVEGKPNHAGTTPMNMRFDALTGASELVLELENLCRETYADPVVGTVGKFLNEPNGANVIPGRVTFELEVRSLDTDIIENILDKFSHFANHVATYRSLDIRIENLSKADPIRVAPSVLEKIAQACTAAGNTIYLPSGAGHDANQLATIAPVGMIFVPSRDGRSHCPEEWTEFEDVSRGVEALARALIEFDLSM</sequence>
<keyword evidence="3" id="KW-0862">Zinc</keyword>
<feature type="binding site" evidence="3">
    <location>
        <position position="100"/>
    </location>
    <ligand>
        <name>Zn(2+)</name>
        <dbReference type="ChEBI" id="CHEBI:29105"/>
        <label>2</label>
    </ligand>
</feature>
<dbReference type="InterPro" id="IPR002933">
    <property type="entry name" value="Peptidase_M20"/>
</dbReference>
<evidence type="ECO:0000256" key="3">
    <source>
        <dbReference type="PIRSR" id="PIRSR001235-1"/>
    </source>
</evidence>
<keyword evidence="7" id="KW-1185">Reference proteome</keyword>
<gene>
    <name evidence="6" type="ORF">KHA91_15600</name>
</gene>
<feature type="binding site" evidence="3">
    <location>
        <position position="135"/>
    </location>
    <ligand>
        <name>Zn(2+)</name>
        <dbReference type="ChEBI" id="CHEBI:29105"/>
        <label>2</label>
    </ligand>
</feature>
<dbReference type="InterPro" id="IPR036264">
    <property type="entry name" value="Bact_exopeptidase_dim_dom"/>
</dbReference>
<dbReference type="SUPFAM" id="SSF55031">
    <property type="entry name" value="Bacterial exopeptidase dimerisation domain"/>
    <property type="match status" value="1"/>
</dbReference>
<dbReference type="InterPro" id="IPR010158">
    <property type="entry name" value="Amidase_Cbmase"/>
</dbReference>
<dbReference type="GO" id="GO:0016813">
    <property type="term" value="F:hydrolase activity, acting on carbon-nitrogen (but not peptide) bonds, in linear amidines"/>
    <property type="evidence" value="ECO:0007669"/>
    <property type="project" value="InterPro"/>
</dbReference>
<evidence type="ECO:0000256" key="2">
    <source>
        <dbReference type="ARBA" id="ARBA00022801"/>
    </source>
</evidence>
<comment type="cofactor">
    <cofactor evidence="3">
        <name>Zn(2+)</name>
        <dbReference type="ChEBI" id="CHEBI:29105"/>
    </cofactor>
    <text evidence="3">Binds 2 Zn(2+) ions per subunit.</text>
</comment>
<keyword evidence="2 6" id="KW-0378">Hydrolase</keyword>
<feature type="domain" description="Peptidase M20 dimerisation" evidence="5">
    <location>
        <begin position="218"/>
        <end position="318"/>
    </location>
</feature>
<dbReference type="GO" id="GO:0046872">
    <property type="term" value="F:metal ion binding"/>
    <property type="evidence" value="ECO:0007669"/>
    <property type="project" value="UniProtKB-KW"/>
</dbReference>
<feature type="binding site" evidence="4">
    <location>
        <position position="224"/>
    </location>
    <ligand>
        <name>allantoate</name>
        <dbReference type="ChEBI" id="CHEBI:17536"/>
    </ligand>
</feature>
<dbReference type="AlphaFoldDB" id="A0A942Z657"/>
<evidence type="ECO:0000256" key="4">
    <source>
        <dbReference type="PIRSR" id="PIRSR001235-2"/>
    </source>
</evidence>
<evidence type="ECO:0000256" key="1">
    <source>
        <dbReference type="ARBA" id="ARBA00006153"/>
    </source>
</evidence>
<accession>A0A942Z657</accession>
<feature type="binding site" evidence="3">
    <location>
        <position position="391"/>
    </location>
    <ligand>
        <name>Zn(2+)</name>
        <dbReference type="ChEBI" id="CHEBI:29105"/>
        <label>2</label>
    </ligand>
</feature>
<dbReference type="InterPro" id="IPR011650">
    <property type="entry name" value="Peptidase_M20_dimer"/>
</dbReference>
<evidence type="ECO:0000259" key="5">
    <source>
        <dbReference type="Pfam" id="PF07687"/>
    </source>
</evidence>
<dbReference type="PIRSF" id="PIRSF001235">
    <property type="entry name" value="Amidase_carbamoylase"/>
    <property type="match status" value="1"/>
</dbReference>
<dbReference type="SUPFAM" id="SSF53187">
    <property type="entry name" value="Zn-dependent exopeptidases"/>
    <property type="match status" value="1"/>
</dbReference>
<feature type="binding site" evidence="4">
    <location>
        <position position="285"/>
    </location>
    <ligand>
        <name>allantoate</name>
        <dbReference type="ChEBI" id="CHEBI:17536"/>
    </ligand>
</feature>
<feature type="binding site" evidence="3">
    <location>
        <position position="199"/>
    </location>
    <ligand>
        <name>Zn(2+)</name>
        <dbReference type="ChEBI" id="CHEBI:29105"/>
        <label>1</label>
    </ligand>
</feature>
<name>A0A942Z657_9BACI</name>
<dbReference type="EMBL" id="JAGYPN010000003">
    <property type="protein sequence ID" value="MBS4224145.1"/>
    <property type="molecule type" value="Genomic_DNA"/>
</dbReference>
<dbReference type="PANTHER" id="PTHR32494">
    <property type="entry name" value="ALLANTOATE DEIMINASE-RELATED"/>
    <property type="match status" value="1"/>
</dbReference>
<dbReference type="Proteomes" id="UP000676456">
    <property type="component" value="Unassembled WGS sequence"/>
</dbReference>
<dbReference type="NCBIfam" id="TIGR01879">
    <property type="entry name" value="hydantase"/>
    <property type="match status" value="1"/>
</dbReference>
<feature type="binding site" evidence="4">
    <location>
        <position position="298"/>
    </location>
    <ligand>
        <name>allantoate</name>
        <dbReference type="ChEBI" id="CHEBI:17536"/>
    </ligand>
</feature>
<feature type="binding site" evidence="3">
    <location>
        <position position="100"/>
    </location>
    <ligand>
        <name>Zn(2+)</name>
        <dbReference type="ChEBI" id="CHEBI:29105"/>
        <label>1</label>
    </ligand>
</feature>
<protein>
    <submittedName>
        <fullName evidence="6">Zn-dependent hydrolase</fullName>
    </submittedName>
</protein>
<evidence type="ECO:0000313" key="7">
    <source>
        <dbReference type="Proteomes" id="UP000676456"/>
    </source>
</evidence>
<evidence type="ECO:0000313" key="6">
    <source>
        <dbReference type="EMBL" id="MBS4224145.1"/>
    </source>
</evidence>
<dbReference type="CDD" id="cd03884">
    <property type="entry name" value="M20_bAS"/>
    <property type="match status" value="1"/>
</dbReference>
<keyword evidence="3" id="KW-0479">Metal-binding</keyword>
<proteinExistence type="inferred from homology"/>